<reference evidence="1" key="1">
    <citation type="journal article" date="2021" name="New Phytol.">
        <title>Evolutionary innovations through gain and loss of genes in the ectomycorrhizal Boletales.</title>
        <authorList>
            <person name="Wu G."/>
            <person name="Miyauchi S."/>
            <person name="Morin E."/>
            <person name="Kuo A."/>
            <person name="Drula E."/>
            <person name="Varga T."/>
            <person name="Kohler A."/>
            <person name="Feng B."/>
            <person name="Cao Y."/>
            <person name="Lipzen A."/>
            <person name="Daum C."/>
            <person name="Hundley H."/>
            <person name="Pangilinan J."/>
            <person name="Johnson J."/>
            <person name="Barry K."/>
            <person name="LaButti K."/>
            <person name="Ng V."/>
            <person name="Ahrendt S."/>
            <person name="Min B."/>
            <person name="Choi I.G."/>
            <person name="Park H."/>
            <person name="Plett J.M."/>
            <person name="Magnuson J."/>
            <person name="Spatafora J.W."/>
            <person name="Nagy L.G."/>
            <person name="Henrissat B."/>
            <person name="Grigoriev I.V."/>
            <person name="Yang Z.L."/>
            <person name="Xu J."/>
            <person name="Martin F.M."/>
        </authorList>
    </citation>
    <scope>NUCLEOTIDE SEQUENCE</scope>
    <source>
        <strain evidence="1">KUC20120723A-06</strain>
    </source>
</reference>
<organism evidence="1 2">
    <name type="scientific">Leucogyrophana mollusca</name>
    <dbReference type="NCBI Taxonomy" id="85980"/>
    <lineage>
        <taxon>Eukaryota</taxon>
        <taxon>Fungi</taxon>
        <taxon>Dikarya</taxon>
        <taxon>Basidiomycota</taxon>
        <taxon>Agaricomycotina</taxon>
        <taxon>Agaricomycetes</taxon>
        <taxon>Agaricomycetidae</taxon>
        <taxon>Boletales</taxon>
        <taxon>Boletales incertae sedis</taxon>
        <taxon>Leucogyrophana</taxon>
    </lineage>
</organism>
<name>A0ACB8BRD3_9AGAM</name>
<protein>
    <submittedName>
        <fullName evidence="1">Uncharacterized protein</fullName>
    </submittedName>
</protein>
<dbReference type="EMBL" id="MU266359">
    <property type="protein sequence ID" value="KAH7927972.1"/>
    <property type="molecule type" value="Genomic_DNA"/>
</dbReference>
<dbReference type="Proteomes" id="UP000790709">
    <property type="component" value="Unassembled WGS sequence"/>
</dbReference>
<proteinExistence type="predicted"/>
<comment type="caution">
    <text evidence="1">The sequence shown here is derived from an EMBL/GenBank/DDBJ whole genome shotgun (WGS) entry which is preliminary data.</text>
</comment>
<sequence length="81" mass="9053">MIYGRPTLPSTYPRSRPVPVQFEGDHMPTSSVLSDIDVPAPAPVEQPSEWRRCKQKRGIVLGVWPLALARGPLPFIPFCQL</sequence>
<accession>A0ACB8BRD3</accession>
<evidence type="ECO:0000313" key="2">
    <source>
        <dbReference type="Proteomes" id="UP000790709"/>
    </source>
</evidence>
<evidence type="ECO:0000313" key="1">
    <source>
        <dbReference type="EMBL" id="KAH7927972.1"/>
    </source>
</evidence>
<keyword evidence="2" id="KW-1185">Reference proteome</keyword>
<gene>
    <name evidence="1" type="ORF">BV22DRAFT_243607</name>
</gene>